<feature type="region of interest" description="Disordered" evidence="2">
    <location>
        <begin position="257"/>
        <end position="292"/>
    </location>
</feature>
<dbReference type="SMART" id="SM00054">
    <property type="entry name" value="EFh"/>
    <property type="match status" value="2"/>
</dbReference>
<feature type="region of interest" description="Disordered" evidence="2">
    <location>
        <begin position="694"/>
        <end position="730"/>
    </location>
</feature>
<feature type="compositionally biased region" description="Basic and acidic residues" evidence="2">
    <location>
        <begin position="15"/>
        <end position="24"/>
    </location>
</feature>
<feature type="region of interest" description="Disordered" evidence="2">
    <location>
        <begin position="1"/>
        <end position="244"/>
    </location>
</feature>
<dbReference type="PROSITE" id="PS50031">
    <property type="entry name" value="EH"/>
    <property type="match status" value="3"/>
</dbReference>
<reference evidence="5" key="1">
    <citation type="submission" date="2023-10" db="EMBL/GenBank/DDBJ databases">
        <authorList>
            <person name="Chen Y."/>
            <person name="Shah S."/>
            <person name="Dougan E. K."/>
            <person name="Thang M."/>
            <person name="Chan C."/>
        </authorList>
    </citation>
    <scope>NUCLEOTIDE SEQUENCE [LARGE SCALE GENOMIC DNA]</scope>
</reference>
<dbReference type="PANTHER" id="PTHR11216:SF170">
    <property type="entry name" value="DYNAMIN ASSOCIATED PROTEIN 160, ISOFORM D"/>
    <property type="match status" value="1"/>
</dbReference>
<keyword evidence="1" id="KW-0106">Calcium</keyword>
<keyword evidence="6" id="KW-1185">Reference proteome</keyword>
<dbReference type="Proteomes" id="UP001189429">
    <property type="component" value="Unassembled WGS sequence"/>
</dbReference>
<evidence type="ECO:0000259" key="3">
    <source>
        <dbReference type="PROSITE" id="PS50031"/>
    </source>
</evidence>
<proteinExistence type="predicted"/>
<feature type="domain" description="EF-hand" evidence="4">
    <location>
        <begin position="812"/>
        <end position="847"/>
    </location>
</feature>
<dbReference type="PROSITE" id="PS50222">
    <property type="entry name" value="EF_HAND_2"/>
    <property type="match status" value="2"/>
</dbReference>
<gene>
    <name evidence="5" type="ORF">PCOR1329_LOCUS76057</name>
</gene>
<organism evidence="5 6">
    <name type="scientific">Prorocentrum cordatum</name>
    <dbReference type="NCBI Taxonomy" id="2364126"/>
    <lineage>
        <taxon>Eukaryota</taxon>
        <taxon>Sar</taxon>
        <taxon>Alveolata</taxon>
        <taxon>Dinophyceae</taxon>
        <taxon>Prorocentrales</taxon>
        <taxon>Prorocentraceae</taxon>
        <taxon>Prorocentrum</taxon>
    </lineage>
</organism>
<name>A0ABN9XJC0_9DINO</name>
<evidence type="ECO:0008006" key="7">
    <source>
        <dbReference type="Google" id="ProtNLM"/>
    </source>
</evidence>
<dbReference type="Pfam" id="PF12763">
    <property type="entry name" value="EH"/>
    <property type="match status" value="3"/>
</dbReference>
<dbReference type="SUPFAM" id="SSF47473">
    <property type="entry name" value="EF-hand"/>
    <property type="match status" value="3"/>
</dbReference>
<feature type="compositionally biased region" description="Low complexity" evidence="2">
    <location>
        <begin position="111"/>
        <end position="128"/>
    </location>
</feature>
<feature type="compositionally biased region" description="Low complexity" evidence="2">
    <location>
        <begin position="25"/>
        <end position="51"/>
    </location>
</feature>
<dbReference type="InterPro" id="IPR018247">
    <property type="entry name" value="EF_Hand_1_Ca_BS"/>
</dbReference>
<feature type="region of interest" description="Disordered" evidence="2">
    <location>
        <begin position="752"/>
        <end position="776"/>
    </location>
</feature>
<feature type="domain" description="EH" evidence="3">
    <location>
        <begin position="608"/>
        <end position="701"/>
    </location>
</feature>
<dbReference type="InterPro" id="IPR011992">
    <property type="entry name" value="EF-hand-dom_pair"/>
</dbReference>
<evidence type="ECO:0000256" key="1">
    <source>
        <dbReference type="ARBA" id="ARBA00022837"/>
    </source>
</evidence>
<evidence type="ECO:0000259" key="4">
    <source>
        <dbReference type="PROSITE" id="PS50222"/>
    </source>
</evidence>
<sequence>MGSSAARPPGPQPRRRLDGRRERPQAVQAQQAAQCPAWEAPSAARAAATPLREPPPAARPPATPAAAQRQAEQHRQPAPRAPAAHAVATQPAPAPPAPPPARQVLERPQPRVGAPRGSAAARAAAAGEKAVELWTDIDRRRVEQAEPPPAGERGWAPDAVSRAAGQQLADGHGAPPSGASGEIALAWGADGGWEGPAPAPEAAWAGGGGGPGPPPEERRRDHRRQHRKHRKHARGEAHEEVAPPWCAEGAPAEGAAAFGGDAGGFEGAPGPGDGGGAPGGAAGLGGDAAASGAPERLAASGALPPWRAALEAQEAEWPLAPGTRFQQAHSVGTLDWAFVSHAQLARALPEARRPRWPCVPKDVDVSWARRSPRAVGTEVAAPRGSSGRPDPLAWATAAGFRTGAWGKQRAGAPPPLPQIRGREEATAARNNQVLKQLVEYVQLLKEQVHGEAGGGGPRPAAAGAAAAAEQRGAGASVASWAPSAEELERYAAVFAGAAQGGAVVGPDRGREVFEQSQLPTPELAQIWRMADVDNDGALGRGEFLCAMTMVGKRLGGAELPVELPPELAELARDGGPLGVAAPGAPLALPASATPLAPKPSSWQVADAELERYRAQFSSLDDASAGWLPPEAVVPVLQQTGVPDDDLSYLWDLLNQADPGRVTPGEFVCIMVLVDRVRGGEPHPMRLPGELAALLGHPAGTPQSVRAPSRGPSRDALQGHSPHFGTAAAGAEGDAGLAPAAGVVAMADEAQAPVEARPADPSPAAGSVTGQLPMRPSREEVESYVALFRSRDVSGSGFMDPGQARELLERSGLPVPELQRIWHMADADGDGRLSEPEFVYAVVLARRRQQGAPLPPALPPELAAAVAGAAPSP</sequence>
<accession>A0ABN9XJC0</accession>
<evidence type="ECO:0000313" key="5">
    <source>
        <dbReference type="EMBL" id="CAK0898071.1"/>
    </source>
</evidence>
<feature type="compositionally biased region" description="Basic residues" evidence="2">
    <location>
        <begin position="220"/>
        <end position="233"/>
    </location>
</feature>
<dbReference type="PANTHER" id="PTHR11216">
    <property type="entry name" value="EH DOMAIN"/>
    <property type="match status" value="1"/>
</dbReference>
<evidence type="ECO:0000313" key="6">
    <source>
        <dbReference type="Proteomes" id="UP001189429"/>
    </source>
</evidence>
<dbReference type="EMBL" id="CAUYUJ010020424">
    <property type="protein sequence ID" value="CAK0898071.1"/>
    <property type="molecule type" value="Genomic_DNA"/>
</dbReference>
<feature type="compositionally biased region" description="Pro residues" evidence="2">
    <location>
        <begin position="92"/>
        <end position="101"/>
    </location>
</feature>
<feature type="domain" description="EH" evidence="3">
    <location>
        <begin position="779"/>
        <end position="861"/>
    </location>
</feature>
<dbReference type="Gene3D" id="1.10.238.10">
    <property type="entry name" value="EF-hand"/>
    <property type="match status" value="3"/>
</dbReference>
<dbReference type="InterPro" id="IPR002048">
    <property type="entry name" value="EF_hand_dom"/>
</dbReference>
<feature type="region of interest" description="Disordered" evidence="2">
    <location>
        <begin position="374"/>
        <end position="393"/>
    </location>
</feature>
<dbReference type="SMART" id="SM00027">
    <property type="entry name" value="EH"/>
    <property type="match status" value="3"/>
</dbReference>
<feature type="compositionally biased region" description="Gly residues" evidence="2">
    <location>
        <begin position="260"/>
        <end position="286"/>
    </location>
</feature>
<dbReference type="PROSITE" id="PS00018">
    <property type="entry name" value="EF_HAND_1"/>
    <property type="match status" value="2"/>
</dbReference>
<protein>
    <recommendedName>
        <fullName evidence="7">Calmodulin</fullName>
    </recommendedName>
</protein>
<feature type="domain" description="EF-hand" evidence="4">
    <location>
        <begin position="518"/>
        <end position="553"/>
    </location>
</feature>
<dbReference type="InterPro" id="IPR000261">
    <property type="entry name" value="EH_dom"/>
</dbReference>
<dbReference type="CDD" id="cd00052">
    <property type="entry name" value="EH"/>
    <property type="match status" value="1"/>
</dbReference>
<feature type="compositionally biased region" description="Pro residues" evidence="2">
    <location>
        <begin position="52"/>
        <end position="63"/>
    </location>
</feature>
<comment type="caution">
    <text evidence="5">The sequence shown here is derived from an EMBL/GenBank/DDBJ whole genome shotgun (WGS) entry which is preliminary data.</text>
</comment>
<feature type="domain" description="EH" evidence="3">
    <location>
        <begin position="486"/>
        <end position="574"/>
    </location>
</feature>
<feature type="compositionally biased region" description="Low complexity" evidence="2">
    <location>
        <begin position="64"/>
        <end position="91"/>
    </location>
</feature>
<evidence type="ECO:0000256" key="2">
    <source>
        <dbReference type="SAM" id="MobiDB-lite"/>
    </source>
</evidence>